<proteinExistence type="inferred from homology"/>
<evidence type="ECO:0000313" key="3">
    <source>
        <dbReference type="Proteomes" id="UP001454036"/>
    </source>
</evidence>
<dbReference type="Pfam" id="PF02458">
    <property type="entry name" value="Transferase"/>
    <property type="match status" value="1"/>
</dbReference>
<reference evidence="2 3" key="1">
    <citation type="submission" date="2024-01" db="EMBL/GenBank/DDBJ databases">
        <title>The complete chloroplast genome sequence of Lithospermum erythrorhizon: insights into the phylogenetic relationship among Boraginaceae species and the maternal lineages of purple gromwells.</title>
        <authorList>
            <person name="Okada T."/>
            <person name="Watanabe K."/>
        </authorList>
    </citation>
    <scope>NUCLEOTIDE SEQUENCE [LARGE SCALE GENOMIC DNA]</scope>
</reference>
<protein>
    <submittedName>
        <fullName evidence="2">Acetyltransferase</fullName>
    </submittedName>
</protein>
<dbReference type="PANTHER" id="PTHR31642:SF299">
    <property type="entry name" value="OS02G0653400 PROTEIN"/>
    <property type="match status" value="1"/>
</dbReference>
<dbReference type="PANTHER" id="PTHR31642">
    <property type="entry name" value="TRICHOTHECENE 3-O-ACETYLTRANSFERASE"/>
    <property type="match status" value="1"/>
</dbReference>
<comment type="caution">
    <text evidence="2">The sequence shown here is derived from an EMBL/GenBank/DDBJ whole genome shotgun (WGS) entry which is preliminary data.</text>
</comment>
<keyword evidence="3" id="KW-1185">Reference proteome</keyword>
<evidence type="ECO:0000256" key="1">
    <source>
        <dbReference type="ARBA" id="ARBA00009861"/>
    </source>
</evidence>
<dbReference type="Proteomes" id="UP001454036">
    <property type="component" value="Unassembled WGS sequence"/>
</dbReference>
<dbReference type="InterPro" id="IPR023213">
    <property type="entry name" value="CAT-like_dom_sf"/>
</dbReference>
<accession>A0AAV3Q948</accession>
<sequence>MTTSNEDRGHSFFGSKLHIEAIQSVMPTKPTDPRRSYRVQVPGTPNPAIFHRRFQTIISYKSDVEEENPGWIMAGWIKESLGKALAEEPVFAGRLRRGEGEGGEELEVVTNDSGARLVEASVEMELAEFLDLEEKKEVEGELVFWDNVNEDNPQFFPLLYVQVTNFKCGGYSIGISCSLFLADVFSILSFLKKWSEIHKNIVSSSSNPKAPLFYLPKLRQTGSYPSMPIDHNTRAKAGHSMFFTTEAKILNLEDDKTFKNLATQCINEAEQRLGRKIESETLLYVKGKSGNIKIENFVRDGEDQKPFISNVNGLSYIDGWENFGAGQNMYFTEGNIQAHVSYLINSVSDEIFVMIIPSYEDYSRVHVLVTIPS</sequence>
<gene>
    <name evidence="2" type="ORF">LIER_17113</name>
</gene>
<organism evidence="2 3">
    <name type="scientific">Lithospermum erythrorhizon</name>
    <name type="common">Purple gromwell</name>
    <name type="synonym">Lithospermum officinale var. erythrorhizon</name>
    <dbReference type="NCBI Taxonomy" id="34254"/>
    <lineage>
        <taxon>Eukaryota</taxon>
        <taxon>Viridiplantae</taxon>
        <taxon>Streptophyta</taxon>
        <taxon>Embryophyta</taxon>
        <taxon>Tracheophyta</taxon>
        <taxon>Spermatophyta</taxon>
        <taxon>Magnoliopsida</taxon>
        <taxon>eudicotyledons</taxon>
        <taxon>Gunneridae</taxon>
        <taxon>Pentapetalae</taxon>
        <taxon>asterids</taxon>
        <taxon>lamiids</taxon>
        <taxon>Boraginales</taxon>
        <taxon>Boraginaceae</taxon>
        <taxon>Boraginoideae</taxon>
        <taxon>Lithospermeae</taxon>
        <taxon>Lithospermum</taxon>
    </lineage>
</organism>
<dbReference type="Gene3D" id="3.30.559.10">
    <property type="entry name" value="Chloramphenicol acetyltransferase-like domain"/>
    <property type="match status" value="1"/>
</dbReference>
<dbReference type="GO" id="GO:0016747">
    <property type="term" value="F:acyltransferase activity, transferring groups other than amino-acyl groups"/>
    <property type="evidence" value="ECO:0007669"/>
    <property type="project" value="TreeGrafter"/>
</dbReference>
<dbReference type="AlphaFoldDB" id="A0AAV3Q948"/>
<comment type="similarity">
    <text evidence="1">Belongs to the plant acyltransferase family.</text>
</comment>
<dbReference type="EMBL" id="BAABME010003928">
    <property type="protein sequence ID" value="GAA0160594.1"/>
    <property type="molecule type" value="Genomic_DNA"/>
</dbReference>
<evidence type="ECO:0000313" key="2">
    <source>
        <dbReference type="EMBL" id="GAA0160594.1"/>
    </source>
</evidence>
<dbReference type="InterPro" id="IPR050317">
    <property type="entry name" value="Plant_Fungal_Acyltransferase"/>
</dbReference>
<name>A0AAV3Q948_LITER</name>